<feature type="region of interest" description="Disordered" evidence="1">
    <location>
        <begin position="90"/>
        <end position="112"/>
    </location>
</feature>
<accession>A0A7J6G4L4</accession>
<proteinExistence type="predicted"/>
<feature type="compositionally biased region" description="Low complexity" evidence="1">
    <location>
        <begin position="93"/>
        <end position="112"/>
    </location>
</feature>
<evidence type="ECO:0000313" key="2">
    <source>
        <dbReference type="EMBL" id="KAF4377896.1"/>
    </source>
</evidence>
<organism evidence="2 3">
    <name type="scientific">Cannabis sativa</name>
    <name type="common">Hemp</name>
    <name type="synonym">Marijuana</name>
    <dbReference type="NCBI Taxonomy" id="3483"/>
    <lineage>
        <taxon>Eukaryota</taxon>
        <taxon>Viridiplantae</taxon>
        <taxon>Streptophyta</taxon>
        <taxon>Embryophyta</taxon>
        <taxon>Tracheophyta</taxon>
        <taxon>Spermatophyta</taxon>
        <taxon>Magnoliopsida</taxon>
        <taxon>eudicotyledons</taxon>
        <taxon>Gunneridae</taxon>
        <taxon>Pentapetalae</taxon>
        <taxon>rosids</taxon>
        <taxon>fabids</taxon>
        <taxon>Rosales</taxon>
        <taxon>Cannabaceae</taxon>
        <taxon>Cannabis</taxon>
    </lineage>
</organism>
<gene>
    <name evidence="2" type="ORF">F8388_018497</name>
</gene>
<sequence>MYTSKSSSSSQKPIGQPPTGLTRYGSAPGSLLGTAMDSVIGPDREFNTLRLPVLGGHDFSGDSSSITSDSSCKVNSSLHRSHGLNEIAARIGSSSSSSSSSASVSASASPSPSLKMIVLYL</sequence>
<evidence type="ECO:0000256" key="1">
    <source>
        <dbReference type="SAM" id="MobiDB-lite"/>
    </source>
</evidence>
<dbReference type="AlphaFoldDB" id="A0A7J6G4L4"/>
<dbReference type="Proteomes" id="UP000525078">
    <property type="component" value="Unassembled WGS sequence"/>
</dbReference>
<comment type="caution">
    <text evidence="2">The sequence shown here is derived from an EMBL/GenBank/DDBJ whole genome shotgun (WGS) entry which is preliminary data.</text>
</comment>
<name>A0A7J6G4L4_CANSA</name>
<protein>
    <submittedName>
        <fullName evidence="2">Uncharacterized protein</fullName>
    </submittedName>
</protein>
<dbReference type="EMBL" id="JAATIP010000077">
    <property type="protein sequence ID" value="KAF4377896.1"/>
    <property type="molecule type" value="Genomic_DNA"/>
</dbReference>
<feature type="compositionally biased region" description="Low complexity" evidence="1">
    <location>
        <begin position="1"/>
        <end position="10"/>
    </location>
</feature>
<reference evidence="2 3" key="1">
    <citation type="journal article" date="2020" name="bioRxiv">
        <title>Sequence and annotation of 42 cannabis genomes reveals extensive copy number variation in cannabinoid synthesis and pathogen resistance genes.</title>
        <authorList>
            <person name="Mckernan K.J."/>
            <person name="Helbert Y."/>
            <person name="Kane L.T."/>
            <person name="Ebling H."/>
            <person name="Zhang L."/>
            <person name="Liu B."/>
            <person name="Eaton Z."/>
            <person name="Mclaughlin S."/>
            <person name="Kingan S."/>
            <person name="Baybayan P."/>
            <person name="Concepcion G."/>
            <person name="Jordan M."/>
            <person name="Riva A."/>
            <person name="Barbazuk W."/>
            <person name="Harkins T."/>
        </authorList>
    </citation>
    <scope>NUCLEOTIDE SEQUENCE [LARGE SCALE GENOMIC DNA]</scope>
    <source>
        <strain evidence="3">cv. Jamaican Lion 4</strain>
        <tissue evidence="2">Leaf</tissue>
    </source>
</reference>
<feature type="region of interest" description="Disordered" evidence="1">
    <location>
        <begin position="1"/>
        <end position="28"/>
    </location>
</feature>
<evidence type="ECO:0000313" key="3">
    <source>
        <dbReference type="Proteomes" id="UP000525078"/>
    </source>
</evidence>